<keyword evidence="2" id="KW-1185">Reference proteome</keyword>
<dbReference type="EMBL" id="JAZHXI010000009">
    <property type="protein sequence ID" value="KAL2068127.1"/>
    <property type="molecule type" value="Genomic_DNA"/>
</dbReference>
<organism evidence="1 2">
    <name type="scientific">Oculimacula yallundae</name>
    <dbReference type="NCBI Taxonomy" id="86028"/>
    <lineage>
        <taxon>Eukaryota</taxon>
        <taxon>Fungi</taxon>
        <taxon>Dikarya</taxon>
        <taxon>Ascomycota</taxon>
        <taxon>Pezizomycotina</taxon>
        <taxon>Leotiomycetes</taxon>
        <taxon>Helotiales</taxon>
        <taxon>Ploettnerulaceae</taxon>
        <taxon>Oculimacula</taxon>
    </lineage>
</organism>
<reference evidence="1 2" key="1">
    <citation type="journal article" date="2024" name="Commun. Biol.">
        <title>Comparative genomic analysis of thermophilic fungi reveals convergent evolutionary adaptations and gene losses.</title>
        <authorList>
            <person name="Steindorff A.S."/>
            <person name="Aguilar-Pontes M.V."/>
            <person name="Robinson A.J."/>
            <person name="Andreopoulos B."/>
            <person name="LaButti K."/>
            <person name="Kuo A."/>
            <person name="Mondo S."/>
            <person name="Riley R."/>
            <person name="Otillar R."/>
            <person name="Haridas S."/>
            <person name="Lipzen A."/>
            <person name="Grimwood J."/>
            <person name="Schmutz J."/>
            <person name="Clum A."/>
            <person name="Reid I.D."/>
            <person name="Moisan M.C."/>
            <person name="Butler G."/>
            <person name="Nguyen T.T.M."/>
            <person name="Dewar K."/>
            <person name="Conant G."/>
            <person name="Drula E."/>
            <person name="Henrissat B."/>
            <person name="Hansel C."/>
            <person name="Singer S."/>
            <person name="Hutchinson M.I."/>
            <person name="de Vries R.P."/>
            <person name="Natvig D.O."/>
            <person name="Powell A.J."/>
            <person name="Tsang A."/>
            <person name="Grigoriev I.V."/>
        </authorList>
    </citation>
    <scope>NUCLEOTIDE SEQUENCE [LARGE SCALE GENOMIC DNA]</scope>
    <source>
        <strain evidence="1 2">CBS 494.80</strain>
    </source>
</reference>
<protein>
    <submittedName>
        <fullName evidence="1">Uncharacterized protein</fullName>
    </submittedName>
</protein>
<comment type="caution">
    <text evidence="1">The sequence shown here is derived from an EMBL/GenBank/DDBJ whole genome shotgun (WGS) entry which is preliminary data.</text>
</comment>
<accession>A0ABR4CEK0</accession>
<proteinExistence type="predicted"/>
<dbReference type="Proteomes" id="UP001595075">
    <property type="component" value="Unassembled WGS sequence"/>
</dbReference>
<evidence type="ECO:0000313" key="2">
    <source>
        <dbReference type="Proteomes" id="UP001595075"/>
    </source>
</evidence>
<evidence type="ECO:0000313" key="1">
    <source>
        <dbReference type="EMBL" id="KAL2068127.1"/>
    </source>
</evidence>
<name>A0ABR4CEK0_9HELO</name>
<gene>
    <name evidence="1" type="ORF">VTL71DRAFT_16225</name>
</gene>
<sequence>MPYSTMPCHAMPVSSRAVQSPSPIYFKPLPLPRPLRNPPALPLPLRPTNFHPPNTNPTYYLLPHNTNTNSKEKVWFANIKSYADLLSLLHTSHNVSSFVSRTTWTRQDKTFRSSTLRPTKVPFLSHSIFHDQSPLLPGAFFRRLTLPKEEQDHLDQHRQQDNKTIYHRATRSLRLAAGAYTSATPVLPL</sequence>